<sequence length="238" mass="27388">MVNQQARVRSLAEQRNIQTNLLSLVARLGRDRKRFFYYIERFALNFYSCRVFSIRSKTRGNHKSSRDFSLWPYSIIMALNRAKKEEVVKKLKEALKHSKSLVFVNFRGLSVTNATSMRRALKKEGVSYMVAKKTLTNLALDEEKFEGTKPPLEGELALAWGEDLVAPAREVYIFQNKFPESLKMMGGIFEGRFMTAFEIEEIAKIPTMDVLRGKFVNIINSPIQRIALALNEIAKIKN</sequence>
<dbReference type="GO" id="GO:0006412">
    <property type="term" value="P:translation"/>
    <property type="evidence" value="ECO:0007669"/>
    <property type="project" value="UniProtKB-UniRule"/>
</dbReference>
<comment type="subunit">
    <text evidence="5">Part of the ribosomal stalk of the 50S ribosomal subunit. The N-terminus interacts with L11 and the large rRNA to form the base of the stalk. The C-terminus forms an elongated spine to which L12 dimers bind in a sequential fashion forming a multimeric L10(L12)X complex.</text>
</comment>
<dbReference type="NCBIfam" id="NF000955">
    <property type="entry name" value="PRK00099.1-1"/>
    <property type="match status" value="1"/>
</dbReference>
<accession>A0A2M7WRZ7</accession>
<dbReference type="InterPro" id="IPR043141">
    <property type="entry name" value="Ribosomal_uL10-like_sf"/>
</dbReference>
<dbReference type="AlphaFoldDB" id="A0A2M7WRZ7"/>
<evidence type="ECO:0000256" key="1">
    <source>
        <dbReference type="ARBA" id="ARBA00008889"/>
    </source>
</evidence>
<name>A0A2M7WRZ7_9BACT</name>
<reference evidence="7" key="1">
    <citation type="submission" date="2017-09" db="EMBL/GenBank/DDBJ databases">
        <title>Depth-based differentiation of microbial function through sediment-hosted aquifers and enrichment of novel symbionts in the deep terrestrial subsurface.</title>
        <authorList>
            <person name="Probst A.J."/>
            <person name="Ladd B."/>
            <person name="Jarett J.K."/>
            <person name="Geller-Mcgrath D.E."/>
            <person name="Sieber C.M.K."/>
            <person name="Emerson J.B."/>
            <person name="Anantharaman K."/>
            <person name="Thomas B.C."/>
            <person name="Malmstrom R."/>
            <person name="Stieglmeier M."/>
            <person name="Klingl A."/>
            <person name="Woyke T."/>
            <person name="Ryan C.M."/>
            <person name="Banfield J.F."/>
        </authorList>
    </citation>
    <scope>NUCLEOTIDE SEQUENCE [LARGE SCALE GENOMIC DNA]</scope>
</reference>
<evidence type="ECO:0000256" key="4">
    <source>
        <dbReference type="ARBA" id="ARBA00035202"/>
    </source>
</evidence>
<keyword evidence="2 5" id="KW-0689">Ribosomal protein</keyword>
<evidence type="ECO:0000256" key="5">
    <source>
        <dbReference type="HAMAP-Rule" id="MF_00362"/>
    </source>
</evidence>
<dbReference type="SUPFAM" id="SSF160369">
    <property type="entry name" value="Ribosomal protein L10-like"/>
    <property type="match status" value="1"/>
</dbReference>
<evidence type="ECO:0000256" key="3">
    <source>
        <dbReference type="ARBA" id="ARBA00023274"/>
    </source>
</evidence>
<dbReference type="InterPro" id="IPR001790">
    <property type="entry name" value="Ribosomal_uL10"/>
</dbReference>
<dbReference type="CDD" id="cd05797">
    <property type="entry name" value="Ribosomal_L10"/>
    <property type="match status" value="1"/>
</dbReference>
<dbReference type="Proteomes" id="UP000230758">
    <property type="component" value="Unassembled WGS sequence"/>
</dbReference>
<comment type="similarity">
    <text evidence="1 5">Belongs to the universal ribosomal protein uL10 family.</text>
</comment>
<dbReference type="Pfam" id="PF00466">
    <property type="entry name" value="Ribosomal_L10"/>
    <property type="match status" value="1"/>
</dbReference>
<dbReference type="InterPro" id="IPR022973">
    <property type="entry name" value="Ribosomal_uL10_bac"/>
</dbReference>
<dbReference type="PROSITE" id="PS01109">
    <property type="entry name" value="RIBOSOMAL_L10"/>
    <property type="match status" value="1"/>
</dbReference>
<evidence type="ECO:0000313" key="6">
    <source>
        <dbReference type="EMBL" id="PJA32787.1"/>
    </source>
</evidence>
<dbReference type="GO" id="GO:0070180">
    <property type="term" value="F:large ribosomal subunit rRNA binding"/>
    <property type="evidence" value="ECO:0007669"/>
    <property type="project" value="UniProtKB-UniRule"/>
</dbReference>
<dbReference type="PANTHER" id="PTHR11560">
    <property type="entry name" value="39S RIBOSOMAL PROTEIN L10, MITOCHONDRIAL"/>
    <property type="match status" value="1"/>
</dbReference>
<protein>
    <recommendedName>
        <fullName evidence="4 5">Large ribosomal subunit protein uL10</fullName>
    </recommendedName>
</protein>
<dbReference type="GO" id="GO:0015934">
    <property type="term" value="C:large ribosomal subunit"/>
    <property type="evidence" value="ECO:0007669"/>
    <property type="project" value="InterPro"/>
</dbReference>
<dbReference type="EMBL" id="PFXF01000022">
    <property type="protein sequence ID" value="PJA32787.1"/>
    <property type="molecule type" value="Genomic_DNA"/>
</dbReference>
<keyword evidence="3 5" id="KW-0687">Ribonucleoprotein</keyword>
<dbReference type="Gene3D" id="3.30.70.1730">
    <property type="match status" value="1"/>
</dbReference>
<gene>
    <name evidence="5 6" type="primary">rplJ</name>
    <name evidence="6" type="ORF">CO185_01695</name>
</gene>
<evidence type="ECO:0000256" key="2">
    <source>
        <dbReference type="ARBA" id="ARBA00022980"/>
    </source>
</evidence>
<dbReference type="GO" id="GO:0003735">
    <property type="term" value="F:structural constituent of ribosome"/>
    <property type="evidence" value="ECO:0007669"/>
    <property type="project" value="InterPro"/>
</dbReference>
<keyword evidence="5" id="KW-0699">rRNA-binding</keyword>
<comment type="caution">
    <text evidence="6">The sequence shown here is derived from an EMBL/GenBank/DDBJ whole genome shotgun (WGS) entry which is preliminary data.</text>
</comment>
<organism evidence="6 7">
    <name type="scientific">Candidatus Zambryskibacteria bacterium CG_4_9_14_3_um_filter_42_15</name>
    <dbReference type="NCBI Taxonomy" id="1975112"/>
    <lineage>
        <taxon>Bacteria</taxon>
        <taxon>Candidatus Zambryskiibacteriota</taxon>
    </lineage>
</organism>
<evidence type="ECO:0000313" key="7">
    <source>
        <dbReference type="Proteomes" id="UP000230758"/>
    </source>
</evidence>
<dbReference type="HAMAP" id="MF_00362">
    <property type="entry name" value="Ribosomal_uL10"/>
    <property type="match status" value="1"/>
</dbReference>
<dbReference type="InterPro" id="IPR047865">
    <property type="entry name" value="Ribosomal_uL10_bac_type"/>
</dbReference>
<comment type="function">
    <text evidence="5">Forms part of the ribosomal stalk, playing a central role in the interaction of the ribosome with GTP-bound translation factors.</text>
</comment>
<keyword evidence="5" id="KW-0694">RNA-binding</keyword>
<dbReference type="InterPro" id="IPR002363">
    <property type="entry name" value="Ribosomal_uL10_CS_bac"/>
</dbReference>
<proteinExistence type="inferred from homology"/>